<keyword evidence="1" id="KW-0472">Membrane</keyword>
<dbReference type="WBParaSite" id="Pan_g20396.t1">
    <property type="protein sequence ID" value="Pan_g20396.t1"/>
    <property type="gene ID" value="Pan_g20396"/>
</dbReference>
<proteinExistence type="predicted"/>
<reference evidence="2" key="1">
    <citation type="journal article" date="2013" name="Genetics">
        <title>The draft genome and transcriptome of Panagrellus redivivus are shaped by the harsh demands of a free-living lifestyle.</title>
        <authorList>
            <person name="Srinivasan J."/>
            <person name="Dillman A.R."/>
            <person name="Macchietto M.G."/>
            <person name="Heikkinen L."/>
            <person name="Lakso M."/>
            <person name="Fracchia K.M."/>
            <person name="Antoshechkin I."/>
            <person name="Mortazavi A."/>
            <person name="Wong G."/>
            <person name="Sternberg P.W."/>
        </authorList>
    </citation>
    <scope>NUCLEOTIDE SEQUENCE [LARGE SCALE GENOMIC DNA]</scope>
    <source>
        <strain evidence="2">MT8872</strain>
    </source>
</reference>
<sequence>MFDAIVASILEVIVLSLMLTVTVLPLLKNLVLPKIRRKIKFLYDQRSLDHETTGLVCEGNAPLGDQSVQSQACHKQSSALLMDDGMSVIVGINLAIDKL</sequence>
<evidence type="ECO:0000313" key="2">
    <source>
        <dbReference type="Proteomes" id="UP000492821"/>
    </source>
</evidence>
<keyword evidence="2" id="KW-1185">Reference proteome</keyword>
<reference evidence="3" key="2">
    <citation type="submission" date="2020-10" db="UniProtKB">
        <authorList>
            <consortium name="WormBaseParasite"/>
        </authorList>
    </citation>
    <scope>IDENTIFICATION</scope>
</reference>
<keyword evidence="1" id="KW-1133">Transmembrane helix</keyword>
<protein>
    <submittedName>
        <fullName evidence="3">Sodium/hydrogen exchanger family protein</fullName>
    </submittedName>
</protein>
<evidence type="ECO:0000256" key="1">
    <source>
        <dbReference type="SAM" id="Phobius"/>
    </source>
</evidence>
<feature type="transmembrane region" description="Helical" evidence="1">
    <location>
        <begin position="6"/>
        <end position="27"/>
    </location>
</feature>
<organism evidence="2 3">
    <name type="scientific">Panagrellus redivivus</name>
    <name type="common">Microworm</name>
    <dbReference type="NCBI Taxonomy" id="6233"/>
    <lineage>
        <taxon>Eukaryota</taxon>
        <taxon>Metazoa</taxon>
        <taxon>Ecdysozoa</taxon>
        <taxon>Nematoda</taxon>
        <taxon>Chromadorea</taxon>
        <taxon>Rhabditida</taxon>
        <taxon>Tylenchina</taxon>
        <taxon>Panagrolaimomorpha</taxon>
        <taxon>Panagrolaimoidea</taxon>
        <taxon>Panagrolaimidae</taxon>
        <taxon>Panagrellus</taxon>
    </lineage>
</organism>
<dbReference type="AlphaFoldDB" id="A0A7E4VFU2"/>
<evidence type="ECO:0000313" key="3">
    <source>
        <dbReference type="WBParaSite" id="Pan_g20396.t1"/>
    </source>
</evidence>
<dbReference type="Proteomes" id="UP000492821">
    <property type="component" value="Unassembled WGS sequence"/>
</dbReference>
<name>A0A7E4VFU2_PANRE</name>
<keyword evidence="1" id="KW-0812">Transmembrane</keyword>
<accession>A0A7E4VFU2</accession>